<dbReference type="InterPro" id="IPR011042">
    <property type="entry name" value="6-blade_b-propeller_TolB-like"/>
</dbReference>
<feature type="domain" description="BPP" evidence="1">
    <location>
        <begin position="316"/>
        <end position="638"/>
    </location>
</feature>
<gene>
    <name evidence="2" type="ORF">D0Y50_07745</name>
</gene>
<dbReference type="SUPFAM" id="SSF50956">
    <property type="entry name" value="Thermostable phytase (3-phytase)"/>
    <property type="match status" value="2"/>
</dbReference>
<feature type="domain" description="BPP" evidence="1">
    <location>
        <begin position="17"/>
        <end position="306"/>
    </location>
</feature>
<sequence>MMNLLQRITCQFWLALVAGLFASFGVVNAGVAGLPTSTAMAPLAVDTLAIKANQLSLINTPTYRFALELSETVGMTIKTDEGGLLATHPQRYQMGDWRATKDGIVIAALALNTSSIDTFLFNPDTHQLQQLTSWPASAADQEALCLYQHGEQLDMFVAEAGGQMKHIALMAPALQTPVQVRQFSTGPGIKACAVDDSQHTLYLADENAGIWQLSALAEAEEKRTLVWHEPGASIESVAVQPGAFITADTTSNRLWYVNSQQAREFTLPPGIQVEGLSTYQHGNRLYVNLYDDASATIKQIALPSELSQTSMPASPAVVPPLPDILITADAETAPVARVGDAADDPAIWINPLNPAQSRILGTDKKQGLDVFSLSGQRLQHLPVGRVNNVDIIYNVNVAGKQVDIAAASNRSDNSIQLFTITPQGRVSAAGRIATSLSDVYGLCAGRPGAQAQIIVNSTDGRFERFALDVSGSSLNGIHLESFSLPSQPEGCVIDDEREILFYGEEQAGVWRRNLNGPAKPSLIAQVNQQVQADIEGMALFDHAGSGQRYLIVSSQGNHRYAIYQSRAPYTLLGTFAVTADLTKGIDGVSETDGLAATSAPLGKHYPAGLLVVQDGHNVLPSANQNFKLISGVRLNAVIEQLLAEH</sequence>
<dbReference type="GO" id="GO:0016158">
    <property type="term" value="F:inositol hexakisphosphate 3-phosphatase activity"/>
    <property type="evidence" value="ECO:0007669"/>
    <property type="project" value="InterPro"/>
</dbReference>
<reference evidence="2 3" key="1">
    <citation type="submission" date="2018-08" db="EMBL/GenBank/DDBJ databases">
        <title>Salinimonas sediminis sp. nov., a piezophilic bacterium isolated from a deep-sea sediment sample from the New Britain Trench.</title>
        <authorList>
            <person name="Cao J."/>
        </authorList>
    </citation>
    <scope>NUCLEOTIDE SEQUENCE [LARGE SCALE GENOMIC DNA]</scope>
    <source>
        <strain evidence="2 3">N102</strain>
    </source>
</reference>
<protein>
    <recommendedName>
        <fullName evidence="1">BPP domain-containing protein</fullName>
    </recommendedName>
</protein>
<dbReference type="InterPro" id="IPR003431">
    <property type="entry name" value="B-propeller_Phytase"/>
</dbReference>
<dbReference type="AlphaFoldDB" id="A0A346NL61"/>
<evidence type="ECO:0000259" key="1">
    <source>
        <dbReference type="PROSITE" id="PS51662"/>
    </source>
</evidence>
<dbReference type="PROSITE" id="PS51662">
    <property type="entry name" value="BP_PHYTASE"/>
    <property type="match status" value="2"/>
</dbReference>
<dbReference type="OrthoDB" id="8696437at2"/>
<organism evidence="2 3">
    <name type="scientific">Salinimonas sediminis</name>
    <dbReference type="NCBI Taxonomy" id="2303538"/>
    <lineage>
        <taxon>Bacteria</taxon>
        <taxon>Pseudomonadati</taxon>
        <taxon>Pseudomonadota</taxon>
        <taxon>Gammaproteobacteria</taxon>
        <taxon>Alteromonadales</taxon>
        <taxon>Alteromonadaceae</taxon>
        <taxon>Alteromonas/Salinimonas group</taxon>
        <taxon>Salinimonas</taxon>
    </lineage>
</organism>
<dbReference type="Proteomes" id="UP000262073">
    <property type="component" value="Chromosome"/>
</dbReference>
<dbReference type="Gene3D" id="2.120.10.30">
    <property type="entry name" value="TolB, C-terminal domain"/>
    <property type="match status" value="2"/>
</dbReference>
<dbReference type="KEGG" id="salm:D0Y50_07745"/>
<evidence type="ECO:0000313" key="3">
    <source>
        <dbReference type="Proteomes" id="UP000262073"/>
    </source>
</evidence>
<evidence type="ECO:0000313" key="2">
    <source>
        <dbReference type="EMBL" id="AXR06268.1"/>
    </source>
</evidence>
<proteinExistence type="predicted"/>
<dbReference type="EMBL" id="CP031769">
    <property type="protein sequence ID" value="AXR06268.1"/>
    <property type="molecule type" value="Genomic_DNA"/>
</dbReference>
<dbReference type="RefSeq" id="WP_117316289.1">
    <property type="nucleotide sequence ID" value="NZ_CP031769.1"/>
</dbReference>
<dbReference type="Pfam" id="PF02333">
    <property type="entry name" value="Phytase"/>
    <property type="match status" value="1"/>
</dbReference>
<accession>A0A346NL61</accession>
<keyword evidence="3" id="KW-1185">Reference proteome</keyword>
<name>A0A346NL61_9ALTE</name>